<evidence type="ECO:0000256" key="4">
    <source>
        <dbReference type="ARBA" id="ARBA00023163"/>
    </source>
</evidence>
<dbReference type="Gene3D" id="1.10.10.10">
    <property type="entry name" value="Winged helix-like DNA-binding domain superfamily/Winged helix DNA-binding domain"/>
    <property type="match status" value="1"/>
</dbReference>
<evidence type="ECO:0000259" key="8">
    <source>
        <dbReference type="PROSITE" id="PS50039"/>
    </source>
</evidence>
<dbReference type="GO" id="GO:0030154">
    <property type="term" value="P:cell differentiation"/>
    <property type="evidence" value="ECO:0007669"/>
    <property type="project" value="TreeGrafter"/>
</dbReference>
<feature type="region of interest" description="Disordered" evidence="7">
    <location>
        <begin position="205"/>
        <end position="293"/>
    </location>
</feature>
<dbReference type="InterPro" id="IPR030456">
    <property type="entry name" value="TF_fork_head_CS_2"/>
</dbReference>
<reference evidence="10" key="1">
    <citation type="submission" date="2020-01" db="EMBL/GenBank/DDBJ databases">
        <title>Draft genome sequence of the Termite Coptotermes fromosanus.</title>
        <authorList>
            <person name="Itakura S."/>
            <person name="Yosikawa Y."/>
            <person name="Umezawa K."/>
        </authorList>
    </citation>
    <scope>NUCLEOTIDE SEQUENCE [LARGE SCALE GENOMIC DNA]</scope>
</reference>
<evidence type="ECO:0000256" key="2">
    <source>
        <dbReference type="ARBA" id="ARBA00023015"/>
    </source>
</evidence>
<evidence type="ECO:0000256" key="3">
    <source>
        <dbReference type="ARBA" id="ARBA00023125"/>
    </source>
</evidence>
<dbReference type="PROSITE" id="PS00658">
    <property type="entry name" value="FORK_HEAD_2"/>
    <property type="match status" value="1"/>
</dbReference>
<dbReference type="GO" id="GO:0005634">
    <property type="term" value="C:nucleus"/>
    <property type="evidence" value="ECO:0007669"/>
    <property type="project" value="UniProtKB-SubCell"/>
</dbReference>
<dbReference type="InterPro" id="IPR018122">
    <property type="entry name" value="TF_fork_head_CS_1"/>
</dbReference>
<dbReference type="PANTHER" id="PTHR11829:SF388">
    <property type="entry name" value="FORK HEAD DOMAIN-CONTAINING PROTEIN L1-RELATED"/>
    <property type="match status" value="1"/>
</dbReference>
<evidence type="ECO:0000313" key="10">
    <source>
        <dbReference type="Proteomes" id="UP000502823"/>
    </source>
</evidence>
<organism evidence="9 10">
    <name type="scientific">Coptotermes formosanus</name>
    <name type="common">Formosan subterranean termite</name>
    <dbReference type="NCBI Taxonomy" id="36987"/>
    <lineage>
        <taxon>Eukaryota</taxon>
        <taxon>Metazoa</taxon>
        <taxon>Ecdysozoa</taxon>
        <taxon>Arthropoda</taxon>
        <taxon>Hexapoda</taxon>
        <taxon>Insecta</taxon>
        <taxon>Pterygota</taxon>
        <taxon>Neoptera</taxon>
        <taxon>Polyneoptera</taxon>
        <taxon>Dictyoptera</taxon>
        <taxon>Blattodea</taxon>
        <taxon>Blattoidea</taxon>
        <taxon>Termitoidae</taxon>
        <taxon>Rhinotermitidae</taxon>
        <taxon>Coptotermes</taxon>
    </lineage>
</organism>
<dbReference type="SMART" id="SM00339">
    <property type="entry name" value="FH"/>
    <property type="match status" value="1"/>
</dbReference>
<dbReference type="OrthoDB" id="5954824at2759"/>
<dbReference type="AlphaFoldDB" id="A0A6L2PR84"/>
<comment type="subcellular location">
    <subcellularLocation>
        <location evidence="1 6">Nucleus</location>
    </subcellularLocation>
</comment>
<dbReference type="EMBL" id="BLKM01008093">
    <property type="protein sequence ID" value="GFG32437.1"/>
    <property type="molecule type" value="Genomic_DNA"/>
</dbReference>
<keyword evidence="2" id="KW-0805">Transcription regulation</keyword>
<keyword evidence="10" id="KW-1185">Reference proteome</keyword>
<feature type="region of interest" description="Disordered" evidence="7">
    <location>
        <begin position="178"/>
        <end position="197"/>
    </location>
</feature>
<dbReference type="PROSITE" id="PS00657">
    <property type="entry name" value="FORK_HEAD_1"/>
    <property type="match status" value="1"/>
</dbReference>
<dbReference type="SUPFAM" id="SSF46785">
    <property type="entry name" value="Winged helix' DNA-binding domain"/>
    <property type="match status" value="1"/>
</dbReference>
<evidence type="ECO:0000313" key="9">
    <source>
        <dbReference type="EMBL" id="GFG32437.1"/>
    </source>
</evidence>
<dbReference type="PROSITE" id="PS50039">
    <property type="entry name" value="FORK_HEAD_3"/>
    <property type="match status" value="1"/>
</dbReference>
<comment type="caution">
    <text evidence="9">The sequence shown here is derived from an EMBL/GenBank/DDBJ whole genome shotgun (WGS) entry which is preliminary data.</text>
</comment>
<dbReference type="GO" id="GO:0000978">
    <property type="term" value="F:RNA polymerase II cis-regulatory region sequence-specific DNA binding"/>
    <property type="evidence" value="ECO:0007669"/>
    <property type="project" value="TreeGrafter"/>
</dbReference>
<dbReference type="InterPro" id="IPR050211">
    <property type="entry name" value="FOX_domain-containing"/>
</dbReference>
<dbReference type="Proteomes" id="UP000502823">
    <property type="component" value="Unassembled WGS sequence"/>
</dbReference>
<dbReference type="InParanoid" id="A0A6L2PR84"/>
<dbReference type="GO" id="GO:0000981">
    <property type="term" value="F:DNA-binding transcription factor activity, RNA polymerase II-specific"/>
    <property type="evidence" value="ECO:0007669"/>
    <property type="project" value="TreeGrafter"/>
</dbReference>
<keyword evidence="4" id="KW-0804">Transcription</keyword>
<name>A0A6L2PR84_COPFO</name>
<evidence type="ECO:0000256" key="5">
    <source>
        <dbReference type="ARBA" id="ARBA00023242"/>
    </source>
</evidence>
<gene>
    <name evidence="9" type="ORF">Cfor_02536</name>
</gene>
<evidence type="ECO:0000256" key="7">
    <source>
        <dbReference type="SAM" id="MobiDB-lite"/>
    </source>
</evidence>
<dbReference type="InterPro" id="IPR036390">
    <property type="entry name" value="WH_DNA-bd_sf"/>
</dbReference>
<dbReference type="Pfam" id="PF00250">
    <property type="entry name" value="Forkhead"/>
    <property type="match status" value="1"/>
</dbReference>
<evidence type="ECO:0000256" key="6">
    <source>
        <dbReference type="PROSITE-ProRule" id="PRU00089"/>
    </source>
</evidence>
<dbReference type="PANTHER" id="PTHR11829">
    <property type="entry name" value="FORKHEAD BOX PROTEIN"/>
    <property type="match status" value="1"/>
</dbReference>
<dbReference type="FunFam" id="1.10.10.10:FF:000016">
    <property type="entry name" value="Forkhead box protein I1"/>
    <property type="match status" value="1"/>
</dbReference>
<accession>A0A6L2PR84</accession>
<protein>
    <recommendedName>
        <fullName evidence="8">Fork-head domain-containing protein</fullName>
    </recommendedName>
</protein>
<keyword evidence="5 6" id="KW-0539">Nucleus</keyword>
<feature type="domain" description="Fork-head" evidence="8">
    <location>
        <begin position="114"/>
        <end position="214"/>
    </location>
</feature>
<dbReference type="GO" id="GO:0009653">
    <property type="term" value="P:anatomical structure morphogenesis"/>
    <property type="evidence" value="ECO:0007669"/>
    <property type="project" value="TreeGrafter"/>
</dbReference>
<sequence length="323" mass="35977">MLPALRHFVSYQQQQQENSDVSSFMLSAYSPPATLPASQHLMALSEAAAVASSSRTPPAMPQDFSPLLMPFTKTSLYTNHLVFDHHLPLFLPNHSGGKLTGPPFLLQHNPRPEKPPYSYIALIAMAISSAPNQRITLNGIYKFIMERFPYYRDNKQGWQNSIRHNLSLNNCFVKVPREKTSVDGNNGGGKGSYWTLDPGEADMFERGNYRRRRTRRQRVERVGGRSLQQQLASSAEADDKGCRADSSSVAPVDEVCARSPKTQQQVCEDSSASKQDEESDVPEATTADGDRFTASKPSIFSIEYLMKMPSALPPRRAKSAVKH</sequence>
<dbReference type="InterPro" id="IPR036388">
    <property type="entry name" value="WH-like_DNA-bd_sf"/>
</dbReference>
<keyword evidence="3 6" id="KW-0238">DNA-binding</keyword>
<evidence type="ECO:0000256" key="1">
    <source>
        <dbReference type="ARBA" id="ARBA00004123"/>
    </source>
</evidence>
<dbReference type="PRINTS" id="PR00053">
    <property type="entry name" value="FORKHEAD"/>
</dbReference>
<proteinExistence type="predicted"/>
<dbReference type="InterPro" id="IPR001766">
    <property type="entry name" value="Fork_head_dom"/>
</dbReference>
<feature type="DNA-binding region" description="Fork-head" evidence="6">
    <location>
        <begin position="114"/>
        <end position="214"/>
    </location>
</feature>
<feature type="compositionally biased region" description="Polar residues" evidence="7">
    <location>
        <begin position="260"/>
        <end position="273"/>
    </location>
</feature>